<accession>A0A220VHL0</accession>
<keyword evidence="1 5" id="KW-1003">Cell membrane</keyword>
<keyword evidence="4 5" id="KW-0472">Membrane</keyword>
<dbReference type="NCBIfam" id="NF002586">
    <property type="entry name" value="PRK02237.1"/>
    <property type="match status" value="1"/>
</dbReference>
<reference evidence="6 7" key="1">
    <citation type="journal article" date="2016" name="Int. J. Syst. Evol. Microbiol.">
        <title>Paraphotobacterium marinum gen. nov., sp. nov., a member of the family Vibrionaceae, isolated from surface seawater.</title>
        <authorList>
            <person name="Huang Z."/>
            <person name="Dong C."/>
            <person name="Shao Z."/>
        </authorList>
    </citation>
    <scope>NUCLEOTIDE SEQUENCE [LARGE SCALE GENOMIC DNA]</scope>
    <source>
        <strain evidence="6 7">NSCS20N07D</strain>
    </source>
</reference>
<dbReference type="AlphaFoldDB" id="A0A220VHL0"/>
<dbReference type="KEGG" id="pmai:CF386_11905"/>
<keyword evidence="7" id="KW-1185">Reference proteome</keyword>
<evidence type="ECO:0000256" key="4">
    <source>
        <dbReference type="ARBA" id="ARBA00023136"/>
    </source>
</evidence>
<keyword evidence="2 5" id="KW-0812">Transmembrane</keyword>
<comment type="subcellular location">
    <subcellularLocation>
        <location evidence="5">Cell membrane</location>
        <topology evidence="5">Multi-pass membrane protein</topology>
    </subcellularLocation>
</comment>
<organism evidence="6 7">
    <name type="scientific">Paraphotobacterium marinum</name>
    <dbReference type="NCBI Taxonomy" id="1755811"/>
    <lineage>
        <taxon>Bacteria</taxon>
        <taxon>Pseudomonadati</taxon>
        <taxon>Pseudomonadota</taxon>
        <taxon>Gammaproteobacteria</taxon>
        <taxon>Vibrionales</taxon>
        <taxon>Vibrionaceae</taxon>
        <taxon>Paraphotobacterium</taxon>
    </lineage>
</organism>
<proteinExistence type="inferred from homology"/>
<feature type="transmembrane region" description="Helical" evidence="5">
    <location>
        <begin position="34"/>
        <end position="54"/>
    </location>
</feature>
<dbReference type="EMBL" id="CP022356">
    <property type="protein sequence ID" value="ASK79740.1"/>
    <property type="molecule type" value="Genomic_DNA"/>
</dbReference>
<name>A0A220VHL0_9GAMM</name>
<comment type="similarity">
    <text evidence="5">Belongs to the UPF0060 family.</text>
</comment>
<feature type="transmembrane region" description="Helical" evidence="5">
    <location>
        <begin position="61"/>
        <end position="80"/>
    </location>
</feature>
<dbReference type="GO" id="GO:0005886">
    <property type="term" value="C:plasma membrane"/>
    <property type="evidence" value="ECO:0007669"/>
    <property type="project" value="UniProtKB-SubCell"/>
</dbReference>
<dbReference type="Pfam" id="PF02694">
    <property type="entry name" value="UPF0060"/>
    <property type="match status" value="1"/>
</dbReference>
<evidence type="ECO:0000313" key="7">
    <source>
        <dbReference type="Proteomes" id="UP000242175"/>
    </source>
</evidence>
<evidence type="ECO:0000256" key="1">
    <source>
        <dbReference type="ARBA" id="ARBA00022475"/>
    </source>
</evidence>
<dbReference type="InterPro" id="IPR003844">
    <property type="entry name" value="UPF0060"/>
</dbReference>
<evidence type="ECO:0000256" key="2">
    <source>
        <dbReference type="ARBA" id="ARBA00022692"/>
    </source>
</evidence>
<dbReference type="SUPFAM" id="SSF103481">
    <property type="entry name" value="Multidrug resistance efflux transporter EmrE"/>
    <property type="match status" value="1"/>
</dbReference>
<dbReference type="HAMAP" id="MF_00010">
    <property type="entry name" value="UPF0060"/>
    <property type="match status" value="1"/>
</dbReference>
<dbReference type="PANTHER" id="PTHR36116">
    <property type="entry name" value="UPF0060 MEMBRANE PROTEIN YNFA"/>
    <property type="match status" value="1"/>
</dbReference>
<protein>
    <submittedName>
        <fullName evidence="6">Uncharacterized protein</fullName>
    </submittedName>
</protein>
<gene>
    <name evidence="6" type="ORF">CF386_11905</name>
</gene>
<sequence length="109" mass="12283">MFTFKTFILFFATAIAEIIGCYLPYLWLNENKSIYLLIPAALSLILFSWLLTLHPTDAGRIYAAYGGVYVCTAILWMWLIENIKPTSWDIAGGFIVLIGVSVILYGSQH</sequence>
<dbReference type="PANTHER" id="PTHR36116:SF1">
    <property type="entry name" value="UPF0060 MEMBRANE PROTEIN YNFA"/>
    <property type="match status" value="1"/>
</dbReference>
<dbReference type="RefSeq" id="WP_089074648.1">
    <property type="nucleotide sequence ID" value="NZ_CBCSAM010000003.1"/>
</dbReference>
<feature type="transmembrane region" description="Helical" evidence="5">
    <location>
        <begin position="7"/>
        <end position="28"/>
    </location>
</feature>
<keyword evidence="3 5" id="KW-1133">Transmembrane helix</keyword>
<dbReference type="InterPro" id="IPR037185">
    <property type="entry name" value="EmrE-like"/>
</dbReference>
<evidence type="ECO:0000256" key="5">
    <source>
        <dbReference type="HAMAP-Rule" id="MF_00010"/>
    </source>
</evidence>
<feature type="transmembrane region" description="Helical" evidence="5">
    <location>
        <begin position="86"/>
        <end position="106"/>
    </location>
</feature>
<evidence type="ECO:0000256" key="3">
    <source>
        <dbReference type="ARBA" id="ARBA00022989"/>
    </source>
</evidence>
<dbReference type="OrthoDB" id="123240at2"/>
<evidence type="ECO:0000313" key="6">
    <source>
        <dbReference type="EMBL" id="ASK79740.1"/>
    </source>
</evidence>
<dbReference type="Proteomes" id="UP000242175">
    <property type="component" value="Chromosome small"/>
</dbReference>